<dbReference type="AlphaFoldDB" id="A0A1A8VJ19"/>
<evidence type="ECO:0000259" key="4">
    <source>
        <dbReference type="Pfam" id="PF00084"/>
    </source>
</evidence>
<dbReference type="Pfam" id="PF00084">
    <property type="entry name" value="Sushi"/>
    <property type="match status" value="1"/>
</dbReference>
<feature type="region of interest" description="Disordered" evidence="2">
    <location>
        <begin position="387"/>
        <end position="432"/>
    </location>
</feature>
<keyword evidence="3" id="KW-0472">Membrane</keyword>
<keyword evidence="1" id="KW-1015">Disulfide bond</keyword>
<proteinExistence type="predicted"/>
<feature type="compositionally biased region" description="Basic and acidic residues" evidence="2">
    <location>
        <begin position="403"/>
        <end position="418"/>
    </location>
</feature>
<feature type="transmembrane region" description="Helical" evidence="3">
    <location>
        <begin position="800"/>
        <end position="819"/>
    </location>
</feature>
<evidence type="ECO:0000313" key="6">
    <source>
        <dbReference type="Proteomes" id="UP000078560"/>
    </source>
</evidence>
<name>A0A1A8VJ19_PLAOA</name>
<dbReference type="Gene3D" id="2.10.70.10">
    <property type="entry name" value="Complement Module, domain 1"/>
    <property type="match status" value="1"/>
</dbReference>
<evidence type="ECO:0000313" key="5">
    <source>
        <dbReference type="EMBL" id="SBS80199.1"/>
    </source>
</evidence>
<feature type="compositionally biased region" description="Basic residues" evidence="2">
    <location>
        <begin position="387"/>
        <end position="402"/>
    </location>
</feature>
<reference evidence="6" key="1">
    <citation type="submission" date="2016-05" db="EMBL/GenBank/DDBJ databases">
        <authorList>
            <person name="Naeem Raeece"/>
        </authorList>
    </citation>
    <scope>NUCLEOTIDE SEQUENCE [LARGE SCALE GENOMIC DNA]</scope>
</reference>
<feature type="compositionally biased region" description="Basic and acidic residues" evidence="2">
    <location>
        <begin position="26"/>
        <end position="39"/>
    </location>
</feature>
<feature type="compositionally biased region" description="Basic and acidic residues" evidence="2">
    <location>
        <begin position="7"/>
        <end position="16"/>
    </location>
</feature>
<dbReference type="Proteomes" id="UP000078560">
    <property type="component" value="Unassembled WGS sequence"/>
</dbReference>
<keyword evidence="3" id="KW-0812">Transmembrane</keyword>
<evidence type="ECO:0000256" key="2">
    <source>
        <dbReference type="SAM" id="MobiDB-lite"/>
    </source>
</evidence>
<dbReference type="CDD" id="cd00033">
    <property type="entry name" value="CCP"/>
    <property type="match status" value="1"/>
</dbReference>
<organism evidence="5 6">
    <name type="scientific">Plasmodium ovale curtisi</name>
    <dbReference type="NCBI Taxonomy" id="864141"/>
    <lineage>
        <taxon>Eukaryota</taxon>
        <taxon>Sar</taxon>
        <taxon>Alveolata</taxon>
        <taxon>Apicomplexa</taxon>
        <taxon>Aconoidasida</taxon>
        <taxon>Haemosporida</taxon>
        <taxon>Plasmodiidae</taxon>
        <taxon>Plasmodium</taxon>
        <taxon>Plasmodium (Plasmodium)</taxon>
    </lineage>
</organism>
<sequence length="820" mass="93599">MYPKWARTNDDKEETHFISPLSTQKENVKNRKEGRREGRKEGRWLDLPYDRGEVVARTDTQNCTTKLRSMEGIKGFTCFDLTIHERKVKRSNEKKNKMNILSNILLSILCYETVTNAKETTHSHNFSNGVDKLEDLWRGASFEPMKWKQNGAGEGLQTVETSNQKNEIKDARNHSLLRSKISFIERNKGKETGLEKKKIIHGNKADVGIPHIGVTDEKLVQAKSHITREEIRRRGENFYINGGTTEYDYSNDEDFFKAFHSSNNKKEIKTYSPCSAFTDVNSCTKNRECFYDNVYQTCFQICNTLEERDCLQYTECKFTQDGCQNEGYLKFPVFGSDLGSGVRACELFESEGSCYLMEKLYSKLDKENKTNFNCVWLSYKHEFKTHKGGYHHSPHKKVHHKEHHEGNHEGHHEGHHEGGGIIHIKRGNNGNTLNEHIKSHVLSANKPRNLMKNEKFLSLLELNLSEKKKKKKGQTENKSVNKKSDKKNVKKKNSDDDDAEEEEEEEEGDVDFNDMNDEEGEDKENTDDHDGVDETDEEDFDDEFEKKEKKKVTNKGSKEGEKEKSAEGAGASGSDGESDEGNIKIAPTDLIQGNAEIVTENIISDSDPLDKNVHEHAEGDMVNKENKENAQRERDVFAHNFHEGQRDTLQGTKHSEQHHGEPHAGMEHGLDEWVSVETHICANLNERPNPAVLLEGALLAEKEAELIKIKKKYNVTDNEICVRPSNEHHISLYPDKKYYLLGEQIEFTCKKGYKLIGTTNKGVCVGRNKIVPNISCESLSNLDETEKENIQKLNNLINSGMHYAITAFVPVAVLLLSLFP</sequence>
<dbReference type="SUPFAM" id="SSF57535">
    <property type="entry name" value="Complement control module/SCR domain"/>
    <property type="match status" value="1"/>
</dbReference>
<protein>
    <recommendedName>
        <fullName evidence="4">Sushi domain-containing protein</fullName>
    </recommendedName>
</protein>
<feature type="region of interest" description="Disordered" evidence="2">
    <location>
        <begin position="467"/>
        <end position="583"/>
    </location>
</feature>
<feature type="region of interest" description="Disordered" evidence="2">
    <location>
        <begin position="1"/>
        <end position="39"/>
    </location>
</feature>
<feature type="compositionally biased region" description="Acidic residues" evidence="2">
    <location>
        <begin position="495"/>
        <end position="543"/>
    </location>
</feature>
<dbReference type="InterPro" id="IPR000436">
    <property type="entry name" value="Sushi_SCR_CCP_dom"/>
</dbReference>
<dbReference type="InterPro" id="IPR035976">
    <property type="entry name" value="Sushi/SCR/CCP_sf"/>
</dbReference>
<feature type="compositionally biased region" description="Basic and acidic residues" evidence="2">
    <location>
        <begin position="556"/>
        <end position="566"/>
    </location>
</feature>
<keyword evidence="3" id="KW-1133">Transmembrane helix</keyword>
<evidence type="ECO:0000256" key="3">
    <source>
        <dbReference type="SAM" id="Phobius"/>
    </source>
</evidence>
<feature type="domain" description="Sushi" evidence="4">
    <location>
        <begin position="721"/>
        <end position="765"/>
    </location>
</feature>
<accession>A0A1A8VJ19</accession>
<evidence type="ECO:0000256" key="1">
    <source>
        <dbReference type="ARBA" id="ARBA00023157"/>
    </source>
</evidence>
<gene>
    <name evidence="5" type="ORF">POVCU2_0003950</name>
</gene>
<dbReference type="EMBL" id="FLQU01000052">
    <property type="protein sequence ID" value="SBS80199.1"/>
    <property type="molecule type" value="Genomic_DNA"/>
</dbReference>